<keyword evidence="2 5" id="KW-0812">Transmembrane</keyword>
<evidence type="ECO:0000256" key="5">
    <source>
        <dbReference type="SAM" id="Phobius"/>
    </source>
</evidence>
<name>A0A6L3ZHM4_9FLAO</name>
<dbReference type="Proteomes" id="UP000484164">
    <property type="component" value="Unassembled WGS sequence"/>
</dbReference>
<feature type="transmembrane region" description="Helical" evidence="5">
    <location>
        <begin position="28"/>
        <end position="45"/>
    </location>
</feature>
<dbReference type="EMBL" id="WBVQ01000002">
    <property type="protein sequence ID" value="KAB2816509.1"/>
    <property type="molecule type" value="Genomic_DNA"/>
</dbReference>
<evidence type="ECO:0000256" key="3">
    <source>
        <dbReference type="ARBA" id="ARBA00022989"/>
    </source>
</evidence>
<dbReference type="OrthoDB" id="9799585at2"/>
<protein>
    <submittedName>
        <fullName evidence="6">CvpA family protein</fullName>
    </submittedName>
</protein>
<comment type="caution">
    <text evidence="6">The sequence shown here is derived from an EMBL/GenBank/DDBJ whole genome shotgun (WGS) entry which is preliminary data.</text>
</comment>
<evidence type="ECO:0000313" key="6">
    <source>
        <dbReference type="EMBL" id="KAB2816509.1"/>
    </source>
</evidence>
<reference evidence="6 7" key="1">
    <citation type="submission" date="2019-10" db="EMBL/GenBank/DDBJ databases">
        <title>Genome sequence of Phaeocystidibacter marisrubri JCM30614 (type strain).</title>
        <authorList>
            <person name="Bowman J.P."/>
        </authorList>
    </citation>
    <scope>NUCLEOTIDE SEQUENCE [LARGE SCALE GENOMIC DNA]</scope>
    <source>
        <strain evidence="6 7">JCM 30614</strain>
    </source>
</reference>
<comment type="subcellular location">
    <subcellularLocation>
        <location evidence="1">Membrane</location>
        <topology evidence="1">Multi-pass membrane protein</topology>
    </subcellularLocation>
</comment>
<dbReference type="AlphaFoldDB" id="A0A6L3ZHM4"/>
<dbReference type="GO" id="GO:0009403">
    <property type="term" value="P:toxin biosynthetic process"/>
    <property type="evidence" value="ECO:0007669"/>
    <property type="project" value="InterPro"/>
</dbReference>
<dbReference type="GO" id="GO:0016020">
    <property type="term" value="C:membrane"/>
    <property type="evidence" value="ECO:0007669"/>
    <property type="project" value="UniProtKB-SubCell"/>
</dbReference>
<keyword evidence="3 5" id="KW-1133">Transmembrane helix</keyword>
<dbReference type="PANTHER" id="PTHR37306">
    <property type="entry name" value="COLICIN V PRODUCTION PROTEIN"/>
    <property type="match status" value="1"/>
</dbReference>
<proteinExistence type="predicted"/>
<sequence>MNTTDIVLLIPVLFGFVRGIWTGLIQEVAGIVGIIAGIILGYTFNEPTVYFLNDQLEISIETANIAAFVLLFVGGYVTVLILAKMLTKGVSMMALGPVNRVLGGLFSAIKYTVLTLVLLSAFDRINHSANIVAKEKLEASVVYRTYSELSQLLWEYVPEDNGLNFDAIQGRFESIQDSLNTR</sequence>
<evidence type="ECO:0000256" key="2">
    <source>
        <dbReference type="ARBA" id="ARBA00022692"/>
    </source>
</evidence>
<keyword evidence="4 5" id="KW-0472">Membrane</keyword>
<accession>A0A6L3ZHM4</accession>
<gene>
    <name evidence="6" type="ORF">F8C82_12575</name>
</gene>
<feature type="transmembrane region" description="Helical" evidence="5">
    <location>
        <begin position="98"/>
        <end position="122"/>
    </location>
</feature>
<dbReference type="RefSeq" id="WP_151693936.1">
    <property type="nucleotide sequence ID" value="NZ_BMGX01000001.1"/>
</dbReference>
<dbReference type="Pfam" id="PF02674">
    <property type="entry name" value="Colicin_V"/>
    <property type="match status" value="1"/>
</dbReference>
<organism evidence="6 7">
    <name type="scientific">Phaeocystidibacter marisrubri</name>
    <dbReference type="NCBI Taxonomy" id="1577780"/>
    <lineage>
        <taxon>Bacteria</taxon>
        <taxon>Pseudomonadati</taxon>
        <taxon>Bacteroidota</taxon>
        <taxon>Flavobacteriia</taxon>
        <taxon>Flavobacteriales</taxon>
        <taxon>Phaeocystidibacteraceae</taxon>
        <taxon>Phaeocystidibacter</taxon>
    </lineage>
</organism>
<feature type="transmembrane region" description="Helical" evidence="5">
    <location>
        <begin position="65"/>
        <end position="86"/>
    </location>
</feature>
<keyword evidence="7" id="KW-1185">Reference proteome</keyword>
<evidence type="ECO:0000256" key="1">
    <source>
        <dbReference type="ARBA" id="ARBA00004141"/>
    </source>
</evidence>
<dbReference type="PANTHER" id="PTHR37306:SF1">
    <property type="entry name" value="COLICIN V PRODUCTION PROTEIN"/>
    <property type="match status" value="1"/>
</dbReference>
<evidence type="ECO:0000256" key="4">
    <source>
        <dbReference type="ARBA" id="ARBA00023136"/>
    </source>
</evidence>
<evidence type="ECO:0000313" key="7">
    <source>
        <dbReference type="Proteomes" id="UP000484164"/>
    </source>
</evidence>
<dbReference type="InterPro" id="IPR003825">
    <property type="entry name" value="Colicin-V_CvpA"/>
</dbReference>